<keyword evidence="3" id="KW-1185">Reference proteome</keyword>
<evidence type="ECO:0000313" key="2">
    <source>
        <dbReference type="EMBL" id="KAI5076014.1"/>
    </source>
</evidence>
<protein>
    <recommendedName>
        <fullName evidence="1">DUF676 domain-containing protein</fullName>
    </recommendedName>
</protein>
<feature type="non-terminal residue" evidence="2">
    <location>
        <position position="188"/>
    </location>
</feature>
<gene>
    <name evidence="2" type="ORF">GOP47_0008079</name>
</gene>
<comment type="caution">
    <text evidence="2">The sequence shown here is derived from an EMBL/GenBank/DDBJ whole genome shotgun (WGS) entry which is preliminary data.</text>
</comment>
<reference evidence="2" key="1">
    <citation type="submission" date="2021-01" db="EMBL/GenBank/DDBJ databases">
        <title>Adiantum capillus-veneris genome.</title>
        <authorList>
            <person name="Fang Y."/>
            <person name="Liao Q."/>
        </authorList>
    </citation>
    <scope>NUCLEOTIDE SEQUENCE</scope>
    <source>
        <strain evidence="2">H3</strain>
        <tissue evidence="2">Leaf</tissue>
    </source>
</reference>
<organism evidence="2 3">
    <name type="scientific">Adiantum capillus-veneris</name>
    <name type="common">Maidenhair fern</name>
    <dbReference type="NCBI Taxonomy" id="13818"/>
    <lineage>
        <taxon>Eukaryota</taxon>
        <taxon>Viridiplantae</taxon>
        <taxon>Streptophyta</taxon>
        <taxon>Embryophyta</taxon>
        <taxon>Tracheophyta</taxon>
        <taxon>Polypodiopsida</taxon>
        <taxon>Polypodiidae</taxon>
        <taxon>Polypodiales</taxon>
        <taxon>Pteridineae</taxon>
        <taxon>Pteridaceae</taxon>
        <taxon>Vittarioideae</taxon>
        <taxon>Adiantum</taxon>
    </lineage>
</organism>
<dbReference type="Pfam" id="PF05057">
    <property type="entry name" value="DUF676"/>
    <property type="match status" value="1"/>
</dbReference>
<dbReference type="EMBL" id="JABFUD020000008">
    <property type="protein sequence ID" value="KAI5076014.1"/>
    <property type="molecule type" value="Genomic_DNA"/>
</dbReference>
<dbReference type="Proteomes" id="UP000886520">
    <property type="component" value="Chromosome 8"/>
</dbReference>
<dbReference type="PANTHER" id="PTHR12482:SF4">
    <property type="entry name" value="ALPHA_BETA-HYDROLASES SUPERFAMILY PROTEIN"/>
    <property type="match status" value="1"/>
</dbReference>
<feature type="domain" description="DUF676" evidence="1">
    <location>
        <begin position="23"/>
        <end position="96"/>
    </location>
</feature>
<dbReference type="InterPro" id="IPR044294">
    <property type="entry name" value="Lipase-like"/>
</dbReference>
<dbReference type="InterPro" id="IPR029058">
    <property type="entry name" value="AB_hydrolase_fold"/>
</dbReference>
<dbReference type="AlphaFoldDB" id="A0A9D4ZHU8"/>
<proteinExistence type="predicted"/>
<sequence>MGPLVAELLPPWFIMSRCRNGFSASDWKFAADQFKSQFGDEVLVHCSSRNAATLTFDGVDVMGHRLAEEVKEVVEGSPGLTRISFIAHSLGGLIASGNSSSWISRKWPGDIHKTIHFFILDDKQHDTHFVQHCFLKHAEWLKQFGLNIKRHWVWSDGAASQFKARRPFYFLASFYYFKRLTIKIIEDT</sequence>
<dbReference type="InterPro" id="IPR007751">
    <property type="entry name" value="DUF676_lipase-like"/>
</dbReference>
<evidence type="ECO:0000259" key="1">
    <source>
        <dbReference type="Pfam" id="PF05057"/>
    </source>
</evidence>
<dbReference type="Gene3D" id="3.40.50.1820">
    <property type="entry name" value="alpha/beta hydrolase"/>
    <property type="match status" value="1"/>
</dbReference>
<accession>A0A9D4ZHU8</accession>
<name>A0A9D4ZHU8_ADICA</name>
<evidence type="ECO:0000313" key="3">
    <source>
        <dbReference type="Proteomes" id="UP000886520"/>
    </source>
</evidence>
<dbReference type="PANTHER" id="PTHR12482">
    <property type="entry name" value="LIPASE ROG1-RELATED-RELATED"/>
    <property type="match status" value="1"/>
</dbReference>
<dbReference type="OrthoDB" id="273452at2759"/>
<dbReference type="SUPFAM" id="SSF53474">
    <property type="entry name" value="alpha/beta-Hydrolases"/>
    <property type="match status" value="1"/>
</dbReference>